<reference evidence="4" key="1">
    <citation type="submission" date="2017-01" db="EMBL/GenBank/DDBJ databases">
        <title>A deep insight into the sialotranscriptome of adult male and female Cluex tarsalis mosquitoes.</title>
        <authorList>
            <person name="Ribeiro J.M."/>
            <person name="Moreira F."/>
            <person name="Bernard K.A."/>
            <person name="Calvo E."/>
        </authorList>
    </citation>
    <scope>NUCLEOTIDE SEQUENCE</scope>
    <source>
        <strain evidence="4">Kern County</strain>
        <tissue evidence="4">Salivary glands</tissue>
    </source>
</reference>
<accession>A0A1Q3FD76</accession>
<dbReference type="SMART" id="SM00595">
    <property type="entry name" value="MADF"/>
    <property type="match status" value="2"/>
</dbReference>
<comment type="subcellular location">
    <subcellularLocation>
        <location evidence="1">Nucleus</location>
    </subcellularLocation>
</comment>
<dbReference type="GO" id="GO:0003677">
    <property type="term" value="F:DNA binding"/>
    <property type="evidence" value="ECO:0007669"/>
    <property type="project" value="InterPro"/>
</dbReference>
<dbReference type="GO" id="GO:0005634">
    <property type="term" value="C:nucleus"/>
    <property type="evidence" value="ECO:0007669"/>
    <property type="project" value="UniProtKB-SubCell"/>
</dbReference>
<evidence type="ECO:0000313" key="4">
    <source>
        <dbReference type="EMBL" id="JAV25517.1"/>
    </source>
</evidence>
<name>A0A1Q3FD76_CULTA</name>
<dbReference type="Pfam" id="PF10545">
    <property type="entry name" value="MADF_DNA_bdg"/>
    <property type="match status" value="2"/>
</dbReference>
<dbReference type="PANTHER" id="PTHR12243:SF67">
    <property type="entry name" value="COREPRESSOR OF PANGOLIN, ISOFORM A-RELATED"/>
    <property type="match status" value="1"/>
</dbReference>
<evidence type="ECO:0000259" key="2">
    <source>
        <dbReference type="PROSITE" id="PS51029"/>
    </source>
</evidence>
<dbReference type="InterPro" id="IPR004210">
    <property type="entry name" value="BESS_motif"/>
</dbReference>
<dbReference type="PROSITE" id="PS51029">
    <property type="entry name" value="MADF"/>
    <property type="match status" value="2"/>
</dbReference>
<sequence length="270" mass="31701">MDKDDEMILMLVEAVRERPILYSSLAALNSNRAGYVKAWQDVADAMNKGVTADICKRRWKVIRKCHVKFLRNGIEMKTPGIHERLRFLDSLIQAKQDQYTNRSSSQDRLKFNLNLVKLVEEYPFLYDDQPRCISRDREAWNKIANALSDKLTSTDVKKCWQKLRKKYVYFLQHALQDNPKRIESHMHFLKPYMKHIIITNPPRKPARMSHLPIVPKSSRIESYDHLGYDLEDKDAVFLLSIVPHLKAMTGNQRRQFKMSAIMLSAEILKK</sequence>
<dbReference type="Pfam" id="PF02944">
    <property type="entry name" value="BESS"/>
    <property type="match status" value="1"/>
</dbReference>
<dbReference type="AlphaFoldDB" id="A0A1Q3FD76"/>
<keyword evidence="1" id="KW-0539">Nucleus</keyword>
<dbReference type="InterPro" id="IPR006578">
    <property type="entry name" value="MADF-dom"/>
</dbReference>
<protein>
    <submittedName>
        <fullName evidence="4">Putative alcohol dehydrogenase transcription factor myb/sant-like protein</fullName>
    </submittedName>
</protein>
<dbReference type="GO" id="GO:0006357">
    <property type="term" value="P:regulation of transcription by RNA polymerase II"/>
    <property type="evidence" value="ECO:0007669"/>
    <property type="project" value="TreeGrafter"/>
</dbReference>
<feature type="domain" description="MADF" evidence="2">
    <location>
        <begin position="10"/>
        <end position="93"/>
    </location>
</feature>
<evidence type="ECO:0000256" key="1">
    <source>
        <dbReference type="PROSITE-ProRule" id="PRU00371"/>
    </source>
</evidence>
<feature type="domain" description="BESS" evidence="3">
    <location>
        <begin position="231"/>
        <end position="270"/>
    </location>
</feature>
<dbReference type="PROSITE" id="PS51031">
    <property type="entry name" value="BESS"/>
    <property type="match status" value="1"/>
</dbReference>
<organism evidence="4">
    <name type="scientific">Culex tarsalis</name>
    <name type="common">Encephalitis mosquito</name>
    <dbReference type="NCBI Taxonomy" id="7177"/>
    <lineage>
        <taxon>Eukaryota</taxon>
        <taxon>Metazoa</taxon>
        <taxon>Ecdysozoa</taxon>
        <taxon>Arthropoda</taxon>
        <taxon>Hexapoda</taxon>
        <taxon>Insecta</taxon>
        <taxon>Pterygota</taxon>
        <taxon>Neoptera</taxon>
        <taxon>Endopterygota</taxon>
        <taxon>Diptera</taxon>
        <taxon>Nematocera</taxon>
        <taxon>Culicoidea</taxon>
        <taxon>Culicidae</taxon>
        <taxon>Culicinae</taxon>
        <taxon>Culicini</taxon>
        <taxon>Culex</taxon>
        <taxon>Culex</taxon>
    </lineage>
</organism>
<dbReference type="PANTHER" id="PTHR12243">
    <property type="entry name" value="MADF DOMAIN TRANSCRIPTION FACTOR"/>
    <property type="match status" value="1"/>
</dbReference>
<dbReference type="GO" id="GO:0005667">
    <property type="term" value="C:transcription regulator complex"/>
    <property type="evidence" value="ECO:0007669"/>
    <property type="project" value="TreeGrafter"/>
</dbReference>
<proteinExistence type="predicted"/>
<dbReference type="EMBL" id="GFDL01009528">
    <property type="protein sequence ID" value="JAV25517.1"/>
    <property type="molecule type" value="Transcribed_RNA"/>
</dbReference>
<evidence type="ECO:0000259" key="3">
    <source>
        <dbReference type="PROSITE" id="PS51031"/>
    </source>
</evidence>
<feature type="domain" description="MADF" evidence="2">
    <location>
        <begin position="114"/>
        <end position="194"/>
    </location>
</feature>
<dbReference type="InterPro" id="IPR039353">
    <property type="entry name" value="TF_Adf1"/>
</dbReference>